<protein>
    <recommendedName>
        <fullName evidence="9">LrgB-like protein</fullName>
    </recommendedName>
</protein>
<proteinExistence type="predicted"/>
<keyword evidence="3 6" id="KW-1133">Transmembrane helix</keyword>
<dbReference type="PANTHER" id="PTHR30249">
    <property type="entry name" value="PUTATIVE SEROTONIN TRANSPORTER"/>
    <property type="match status" value="1"/>
</dbReference>
<evidence type="ECO:0000256" key="2">
    <source>
        <dbReference type="ARBA" id="ARBA00022692"/>
    </source>
</evidence>
<evidence type="ECO:0000313" key="7">
    <source>
        <dbReference type="EMBL" id="PKS10127.1"/>
    </source>
</evidence>
<dbReference type="InParanoid" id="A0A2N3NCK0"/>
<comment type="subcellular location">
    <subcellularLocation>
        <location evidence="1">Membrane</location>
        <topology evidence="1">Multi-pass membrane protein</topology>
    </subcellularLocation>
</comment>
<accession>A0A2N3NCK0</accession>
<sequence>MAWRKIGLGYLSPITGMFVLFLIATGIQTACPRFDNIYHRKIRPRVDFVNQNLGIAFPIPIVVMSRADGITGATVGRIVASFLTTGLIFWVLALLLASALLAVVFRRPWRNEQWHASRGPDAPEPVQLHQLDANTAPRSLYRRDKESTGLSSDQVQIRTHVASSNETGEVTEISPTRTAQRSRRKHLRHWEGVILAVLCLVIIGLPVSDIVPDDRALDVCALWFAWALAVKIQYFLKRARLRSLPAGLLSFVATLANPVLVTAALMVGYTRLKAKTRGVALAEMLGTFSSGTALTEVWLRWSNKRPPDEGLGDWFGAGDVALSLLESGMVLWGFKLYEYRHELFSRMGALVIILSSVMAGLNAIISILLARAIGLPTLVTLAFAARCSTLALSRPSTTALGGNLVVNAGIVVGNGIVGQLMSPYILEWLRVPDNPTQAESRDADADDHGNADAGKTTGMHEAQQDSALDIAVGVAIGINGAAMGVSYLYERRSRVSPYAVLSMTAFGVATTLLCVFRQTNTFLQMLAHRDEE</sequence>
<gene>
    <name evidence="7" type="ORF">jhhlp_001877</name>
</gene>
<evidence type="ECO:0000256" key="3">
    <source>
        <dbReference type="ARBA" id="ARBA00022989"/>
    </source>
</evidence>
<feature type="compositionally biased region" description="Basic and acidic residues" evidence="5">
    <location>
        <begin position="439"/>
        <end position="450"/>
    </location>
</feature>
<evidence type="ECO:0008006" key="9">
    <source>
        <dbReference type="Google" id="ProtNLM"/>
    </source>
</evidence>
<evidence type="ECO:0000313" key="8">
    <source>
        <dbReference type="Proteomes" id="UP000233524"/>
    </source>
</evidence>
<feature type="transmembrane region" description="Helical" evidence="6">
    <location>
        <begin position="311"/>
        <end position="334"/>
    </location>
</feature>
<feature type="transmembrane region" description="Helical" evidence="6">
    <location>
        <begin position="346"/>
        <end position="370"/>
    </location>
</feature>
<feature type="region of interest" description="Disordered" evidence="5">
    <location>
        <begin position="436"/>
        <end position="459"/>
    </location>
</feature>
<feature type="transmembrane region" description="Helical" evidence="6">
    <location>
        <begin position="87"/>
        <end position="105"/>
    </location>
</feature>
<comment type="caution">
    <text evidence="7">The sequence shown here is derived from an EMBL/GenBank/DDBJ whole genome shotgun (WGS) entry which is preliminary data.</text>
</comment>
<feature type="transmembrane region" description="Helical" evidence="6">
    <location>
        <begin position="467"/>
        <end position="489"/>
    </location>
</feature>
<dbReference type="Proteomes" id="UP000233524">
    <property type="component" value="Unassembled WGS sequence"/>
</dbReference>
<name>A0A2N3NCK0_9PEZI</name>
<keyword evidence="2 6" id="KW-0812">Transmembrane</keyword>
<dbReference type="GO" id="GO:0016020">
    <property type="term" value="C:membrane"/>
    <property type="evidence" value="ECO:0007669"/>
    <property type="project" value="UniProtKB-SubCell"/>
</dbReference>
<dbReference type="PANTHER" id="PTHR30249:SF0">
    <property type="entry name" value="PLASTIDAL GLYCOLATE_GLYCERATE TRANSLOCATOR 1, CHLOROPLASTIC"/>
    <property type="match status" value="1"/>
</dbReference>
<dbReference type="VEuPathDB" id="FungiDB:jhhlp_001877"/>
<evidence type="ECO:0000256" key="1">
    <source>
        <dbReference type="ARBA" id="ARBA00004141"/>
    </source>
</evidence>
<dbReference type="AlphaFoldDB" id="A0A2N3NCK0"/>
<organism evidence="7 8">
    <name type="scientific">Lomentospora prolificans</name>
    <dbReference type="NCBI Taxonomy" id="41688"/>
    <lineage>
        <taxon>Eukaryota</taxon>
        <taxon>Fungi</taxon>
        <taxon>Dikarya</taxon>
        <taxon>Ascomycota</taxon>
        <taxon>Pezizomycotina</taxon>
        <taxon>Sordariomycetes</taxon>
        <taxon>Hypocreomycetidae</taxon>
        <taxon>Microascales</taxon>
        <taxon>Microascaceae</taxon>
        <taxon>Lomentospora</taxon>
    </lineage>
</organism>
<dbReference type="OrthoDB" id="2502820at2759"/>
<reference evidence="7 8" key="1">
    <citation type="journal article" date="2017" name="G3 (Bethesda)">
        <title>First Draft Genome Sequence of the Pathogenic Fungus Lomentospora prolificans (Formerly Scedosporium prolificans).</title>
        <authorList>
            <person name="Luo R."/>
            <person name="Zimin A."/>
            <person name="Workman R."/>
            <person name="Fan Y."/>
            <person name="Pertea G."/>
            <person name="Grossman N."/>
            <person name="Wear M.P."/>
            <person name="Jia B."/>
            <person name="Miller H."/>
            <person name="Casadevall A."/>
            <person name="Timp W."/>
            <person name="Zhang S.X."/>
            <person name="Salzberg S.L."/>
        </authorList>
    </citation>
    <scope>NUCLEOTIDE SEQUENCE [LARGE SCALE GENOMIC DNA]</scope>
    <source>
        <strain evidence="7 8">JHH-5317</strain>
    </source>
</reference>
<evidence type="ECO:0000256" key="4">
    <source>
        <dbReference type="ARBA" id="ARBA00023136"/>
    </source>
</evidence>
<dbReference type="EMBL" id="NLAX01000008">
    <property type="protein sequence ID" value="PKS10127.1"/>
    <property type="molecule type" value="Genomic_DNA"/>
</dbReference>
<evidence type="ECO:0000256" key="5">
    <source>
        <dbReference type="SAM" id="MobiDB-lite"/>
    </source>
</evidence>
<feature type="transmembrane region" description="Helical" evidence="6">
    <location>
        <begin position="190"/>
        <end position="210"/>
    </location>
</feature>
<dbReference type="InterPro" id="IPR007300">
    <property type="entry name" value="CidB/LrgB"/>
</dbReference>
<evidence type="ECO:0000256" key="6">
    <source>
        <dbReference type="SAM" id="Phobius"/>
    </source>
</evidence>
<feature type="transmembrane region" description="Helical" evidence="6">
    <location>
        <begin position="216"/>
        <end position="236"/>
    </location>
</feature>
<keyword evidence="4 6" id="KW-0472">Membrane</keyword>
<dbReference type="Pfam" id="PF04172">
    <property type="entry name" value="LrgB"/>
    <property type="match status" value="1"/>
</dbReference>
<feature type="transmembrane region" description="Helical" evidence="6">
    <location>
        <begin position="495"/>
        <end position="516"/>
    </location>
</feature>
<feature type="transmembrane region" description="Helical" evidence="6">
    <location>
        <begin position="248"/>
        <end position="267"/>
    </location>
</feature>
<feature type="transmembrane region" description="Helical" evidence="6">
    <location>
        <begin position="6"/>
        <end position="27"/>
    </location>
</feature>
<keyword evidence="8" id="KW-1185">Reference proteome</keyword>